<dbReference type="Proteomes" id="UP000267821">
    <property type="component" value="Unassembled WGS sequence"/>
</dbReference>
<sequence length="183" mass="21080">MAPFRLLDLPPELVEIIALHLEPREAIYLSLTCRLLYYGLLSPRNSRLWYVIGNFGSGSLPGHNRRWQISTVLLPESTTRLSKRPPAPQVILERFLGVNAHQPPVPVYILREELCDLAKKYPVEPGKPVVDYRRLLVDTMLGLTETGCQWCLSKPETDRDYFFPVLKGRVCEDCFRFNAIRKI</sequence>
<evidence type="ECO:0000313" key="3">
    <source>
        <dbReference type="Proteomes" id="UP000267821"/>
    </source>
</evidence>
<gene>
    <name evidence="2" type="ORF">L211DRAFT_836306</name>
</gene>
<organism evidence="2 3">
    <name type="scientific">Terfezia boudieri ATCC MYA-4762</name>
    <dbReference type="NCBI Taxonomy" id="1051890"/>
    <lineage>
        <taxon>Eukaryota</taxon>
        <taxon>Fungi</taxon>
        <taxon>Dikarya</taxon>
        <taxon>Ascomycota</taxon>
        <taxon>Pezizomycotina</taxon>
        <taxon>Pezizomycetes</taxon>
        <taxon>Pezizales</taxon>
        <taxon>Pezizaceae</taxon>
        <taxon>Terfezia</taxon>
    </lineage>
</organism>
<name>A0A3N4LV67_9PEZI</name>
<dbReference type="InterPro" id="IPR036047">
    <property type="entry name" value="F-box-like_dom_sf"/>
</dbReference>
<dbReference type="Pfam" id="PF00646">
    <property type="entry name" value="F-box"/>
    <property type="match status" value="1"/>
</dbReference>
<dbReference type="SUPFAM" id="SSF81383">
    <property type="entry name" value="F-box domain"/>
    <property type="match status" value="1"/>
</dbReference>
<evidence type="ECO:0000259" key="1">
    <source>
        <dbReference type="PROSITE" id="PS50181"/>
    </source>
</evidence>
<dbReference type="AlphaFoldDB" id="A0A3N4LV67"/>
<dbReference type="PROSITE" id="PS50181">
    <property type="entry name" value="FBOX"/>
    <property type="match status" value="1"/>
</dbReference>
<reference evidence="2 3" key="1">
    <citation type="journal article" date="2018" name="Nat. Ecol. Evol.">
        <title>Pezizomycetes genomes reveal the molecular basis of ectomycorrhizal truffle lifestyle.</title>
        <authorList>
            <person name="Murat C."/>
            <person name="Payen T."/>
            <person name="Noel B."/>
            <person name="Kuo A."/>
            <person name="Morin E."/>
            <person name="Chen J."/>
            <person name="Kohler A."/>
            <person name="Krizsan K."/>
            <person name="Balestrini R."/>
            <person name="Da Silva C."/>
            <person name="Montanini B."/>
            <person name="Hainaut M."/>
            <person name="Levati E."/>
            <person name="Barry K.W."/>
            <person name="Belfiori B."/>
            <person name="Cichocki N."/>
            <person name="Clum A."/>
            <person name="Dockter R.B."/>
            <person name="Fauchery L."/>
            <person name="Guy J."/>
            <person name="Iotti M."/>
            <person name="Le Tacon F."/>
            <person name="Lindquist E.A."/>
            <person name="Lipzen A."/>
            <person name="Malagnac F."/>
            <person name="Mello A."/>
            <person name="Molinier V."/>
            <person name="Miyauchi S."/>
            <person name="Poulain J."/>
            <person name="Riccioni C."/>
            <person name="Rubini A."/>
            <person name="Sitrit Y."/>
            <person name="Splivallo R."/>
            <person name="Traeger S."/>
            <person name="Wang M."/>
            <person name="Zifcakova L."/>
            <person name="Wipf D."/>
            <person name="Zambonelli A."/>
            <person name="Paolocci F."/>
            <person name="Nowrousian M."/>
            <person name="Ottonello S."/>
            <person name="Baldrian P."/>
            <person name="Spatafora J.W."/>
            <person name="Henrissat B."/>
            <person name="Nagy L.G."/>
            <person name="Aury J.M."/>
            <person name="Wincker P."/>
            <person name="Grigoriev I.V."/>
            <person name="Bonfante P."/>
            <person name="Martin F.M."/>
        </authorList>
    </citation>
    <scope>NUCLEOTIDE SEQUENCE [LARGE SCALE GENOMIC DNA]</scope>
    <source>
        <strain evidence="2 3">ATCC MYA-4762</strain>
    </source>
</reference>
<dbReference type="EMBL" id="ML121537">
    <property type="protein sequence ID" value="RPB25588.1"/>
    <property type="molecule type" value="Genomic_DNA"/>
</dbReference>
<proteinExistence type="predicted"/>
<protein>
    <recommendedName>
        <fullName evidence="1">F-box domain-containing protein</fullName>
    </recommendedName>
</protein>
<dbReference type="OrthoDB" id="5360073at2759"/>
<accession>A0A3N4LV67</accession>
<keyword evidence="3" id="KW-1185">Reference proteome</keyword>
<dbReference type="InParanoid" id="A0A3N4LV67"/>
<evidence type="ECO:0000313" key="2">
    <source>
        <dbReference type="EMBL" id="RPB25588.1"/>
    </source>
</evidence>
<feature type="domain" description="F-box" evidence="1">
    <location>
        <begin position="3"/>
        <end position="52"/>
    </location>
</feature>
<dbReference type="InterPro" id="IPR001810">
    <property type="entry name" value="F-box_dom"/>
</dbReference>